<gene>
    <name evidence="5" type="ORF">BFW38_09580</name>
</gene>
<keyword evidence="6" id="KW-1185">Reference proteome</keyword>
<sequence>MNRVDTALAQWQKEMPSLHLETMGLIARIGHISRYISHDILTPFFQSYQLQHGEFDVLASLRRSGEPYTLSPTQLFELLMISSGGMTNRLDRLEKAGYIERLPNPEDRRSKLVRLSPEGKTLIDEMMPAHVINEEKALEGLSHEERQQLNQLMSRWVAHLEARQQDHA</sequence>
<feature type="domain" description="HTH marR-type" evidence="4">
    <location>
        <begin position="22"/>
        <end position="158"/>
    </location>
</feature>
<dbReference type="Gene3D" id="1.10.10.10">
    <property type="entry name" value="Winged helix-like DNA-binding domain superfamily/Winged helix DNA-binding domain"/>
    <property type="match status" value="1"/>
</dbReference>
<evidence type="ECO:0000313" key="6">
    <source>
        <dbReference type="Proteomes" id="UP000094291"/>
    </source>
</evidence>
<dbReference type="EMBL" id="MDTQ01000001">
    <property type="protein sequence ID" value="ODC03753.1"/>
    <property type="molecule type" value="Genomic_DNA"/>
</dbReference>
<proteinExistence type="predicted"/>
<keyword evidence="3" id="KW-0804">Transcription</keyword>
<dbReference type="AlphaFoldDB" id="A0A1E2VA05"/>
<reference evidence="5 6" key="1">
    <citation type="submission" date="2016-08" db="EMBL/GenBank/DDBJ databases">
        <authorList>
            <person name="Seilhamer J.J."/>
        </authorList>
    </citation>
    <scope>NUCLEOTIDE SEQUENCE [LARGE SCALE GENOMIC DNA]</scope>
    <source>
        <strain evidence="5 6">PH27A</strain>
    </source>
</reference>
<evidence type="ECO:0000313" key="5">
    <source>
        <dbReference type="EMBL" id="ODC03753.1"/>
    </source>
</evidence>
<keyword evidence="1" id="KW-0805">Transcription regulation</keyword>
<accession>A0A1E2VA05</accession>
<dbReference type="Proteomes" id="UP000094291">
    <property type="component" value="Unassembled WGS sequence"/>
</dbReference>
<dbReference type="Pfam" id="PF01047">
    <property type="entry name" value="MarR"/>
    <property type="match status" value="1"/>
</dbReference>
<protein>
    <submittedName>
        <fullName evidence="5">MarR family transcriptional regulator</fullName>
    </submittedName>
</protein>
<name>A0A1E2VA05_9GAMM</name>
<dbReference type="STRING" id="197479.BFW38_09580"/>
<organism evidence="5 6">
    <name type="scientific">Terasakiispira papahanaumokuakeensis</name>
    <dbReference type="NCBI Taxonomy" id="197479"/>
    <lineage>
        <taxon>Bacteria</taxon>
        <taxon>Pseudomonadati</taxon>
        <taxon>Pseudomonadota</taxon>
        <taxon>Gammaproteobacteria</taxon>
        <taxon>Oceanospirillales</taxon>
        <taxon>Terasakiispira</taxon>
    </lineage>
</organism>
<dbReference type="GO" id="GO:0003677">
    <property type="term" value="F:DNA binding"/>
    <property type="evidence" value="ECO:0007669"/>
    <property type="project" value="UniProtKB-KW"/>
</dbReference>
<comment type="caution">
    <text evidence="5">The sequence shown here is derived from an EMBL/GenBank/DDBJ whole genome shotgun (WGS) entry which is preliminary data.</text>
</comment>
<evidence type="ECO:0000256" key="1">
    <source>
        <dbReference type="ARBA" id="ARBA00023015"/>
    </source>
</evidence>
<dbReference type="OrthoDB" id="32523at2"/>
<evidence type="ECO:0000259" key="4">
    <source>
        <dbReference type="PROSITE" id="PS50995"/>
    </source>
</evidence>
<dbReference type="InterPro" id="IPR036388">
    <property type="entry name" value="WH-like_DNA-bd_sf"/>
</dbReference>
<dbReference type="PROSITE" id="PS50995">
    <property type="entry name" value="HTH_MARR_2"/>
    <property type="match status" value="1"/>
</dbReference>
<dbReference type="PRINTS" id="PR00598">
    <property type="entry name" value="HTHMARR"/>
</dbReference>
<dbReference type="PANTHER" id="PTHR42756:SF1">
    <property type="entry name" value="TRANSCRIPTIONAL REPRESSOR OF EMRAB OPERON"/>
    <property type="match status" value="1"/>
</dbReference>
<evidence type="ECO:0000256" key="3">
    <source>
        <dbReference type="ARBA" id="ARBA00023163"/>
    </source>
</evidence>
<dbReference type="SMART" id="SM00347">
    <property type="entry name" value="HTH_MARR"/>
    <property type="match status" value="1"/>
</dbReference>
<dbReference type="PANTHER" id="PTHR42756">
    <property type="entry name" value="TRANSCRIPTIONAL REGULATOR, MARR"/>
    <property type="match status" value="1"/>
</dbReference>
<dbReference type="RefSeq" id="WP_068998239.1">
    <property type="nucleotide sequence ID" value="NZ_MDTQ01000001.1"/>
</dbReference>
<keyword evidence="2" id="KW-0238">DNA-binding</keyword>
<dbReference type="InterPro" id="IPR036390">
    <property type="entry name" value="WH_DNA-bd_sf"/>
</dbReference>
<dbReference type="InterPro" id="IPR000835">
    <property type="entry name" value="HTH_MarR-typ"/>
</dbReference>
<evidence type="ECO:0000256" key="2">
    <source>
        <dbReference type="ARBA" id="ARBA00023125"/>
    </source>
</evidence>
<dbReference type="SUPFAM" id="SSF46785">
    <property type="entry name" value="Winged helix' DNA-binding domain"/>
    <property type="match status" value="1"/>
</dbReference>
<dbReference type="GO" id="GO:0003700">
    <property type="term" value="F:DNA-binding transcription factor activity"/>
    <property type="evidence" value="ECO:0007669"/>
    <property type="project" value="InterPro"/>
</dbReference>